<feature type="compositionally biased region" description="Low complexity" evidence="10">
    <location>
        <begin position="157"/>
        <end position="171"/>
    </location>
</feature>
<evidence type="ECO:0000259" key="12">
    <source>
        <dbReference type="PROSITE" id="PS50888"/>
    </source>
</evidence>
<dbReference type="SMART" id="SM00091">
    <property type="entry name" value="PAS"/>
    <property type="match status" value="2"/>
</dbReference>
<feature type="region of interest" description="Disordered" evidence="10">
    <location>
        <begin position="154"/>
        <end position="220"/>
    </location>
</feature>
<dbReference type="PROSITE" id="PS50112">
    <property type="entry name" value="PAS"/>
    <property type="match status" value="2"/>
</dbReference>
<comment type="subcellular location">
    <subcellularLocation>
        <location evidence="1">Nucleus</location>
    </subcellularLocation>
</comment>
<dbReference type="SMART" id="SM00086">
    <property type="entry name" value="PAC"/>
    <property type="match status" value="1"/>
</dbReference>
<feature type="region of interest" description="Disordered" evidence="10">
    <location>
        <begin position="465"/>
        <end position="515"/>
    </location>
</feature>
<dbReference type="GO" id="GO:0007399">
    <property type="term" value="P:nervous system development"/>
    <property type="evidence" value="ECO:0007669"/>
    <property type="project" value="UniProtKB-KW"/>
</dbReference>
<feature type="compositionally biased region" description="Low complexity" evidence="10">
    <location>
        <begin position="540"/>
        <end position="557"/>
    </location>
</feature>
<evidence type="ECO:0000256" key="5">
    <source>
        <dbReference type="ARBA" id="ARBA00022902"/>
    </source>
</evidence>
<feature type="compositionally biased region" description="Basic residues" evidence="10">
    <location>
        <begin position="779"/>
        <end position="796"/>
    </location>
</feature>
<dbReference type="PANTHER" id="PTHR23043:SF36">
    <property type="entry name" value="PROTEIN SINGLE-MINDED"/>
    <property type="match status" value="1"/>
</dbReference>
<proteinExistence type="predicted"/>
<dbReference type="SUPFAM" id="SSF47459">
    <property type="entry name" value="HLH, helix-loop-helix DNA-binding domain"/>
    <property type="match status" value="1"/>
</dbReference>
<feature type="region of interest" description="Disordered" evidence="10">
    <location>
        <begin position="613"/>
        <end position="655"/>
    </location>
</feature>
<organism evidence="13 14">
    <name type="scientific">Tetranychus urticae</name>
    <name type="common">Two-spotted spider mite</name>
    <dbReference type="NCBI Taxonomy" id="32264"/>
    <lineage>
        <taxon>Eukaryota</taxon>
        <taxon>Metazoa</taxon>
        <taxon>Ecdysozoa</taxon>
        <taxon>Arthropoda</taxon>
        <taxon>Chelicerata</taxon>
        <taxon>Arachnida</taxon>
        <taxon>Acari</taxon>
        <taxon>Acariformes</taxon>
        <taxon>Trombidiformes</taxon>
        <taxon>Prostigmata</taxon>
        <taxon>Eleutherengona</taxon>
        <taxon>Raphignathae</taxon>
        <taxon>Tetranychoidea</taxon>
        <taxon>Tetranychidae</taxon>
        <taxon>Tetranychus</taxon>
    </lineage>
</organism>
<feature type="domain" description="BHLH" evidence="12">
    <location>
        <begin position="1"/>
        <end position="53"/>
    </location>
</feature>
<evidence type="ECO:0000256" key="1">
    <source>
        <dbReference type="ARBA" id="ARBA00004123"/>
    </source>
</evidence>
<dbReference type="InterPro" id="IPR000014">
    <property type="entry name" value="PAS"/>
</dbReference>
<feature type="compositionally biased region" description="Polar residues" evidence="10">
    <location>
        <begin position="465"/>
        <end position="476"/>
    </location>
</feature>
<feature type="domain" description="PAS" evidence="11">
    <location>
        <begin position="78"/>
        <end position="148"/>
    </location>
</feature>
<dbReference type="Gene3D" id="3.30.450.20">
    <property type="entry name" value="PAS domain"/>
    <property type="match status" value="2"/>
</dbReference>
<dbReference type="GO" id="GO:0046983">
    <property type="term" value="F:protein dimerization activity"/>
    <property type="evidence" value="ECO:0007669"/>
    <property type="project" value="InterPro"/>
</dbReference>
<dbReference type="EMBL" id="CAEY01001814">
    <property type="status" value="NOT_ANNOTATED_CDS"/>
    <property type="molecule type" value="Genomic_DNA"/>
</dbReference>
<dbReference type="HOGENOM" id="CLU_321421_0_0_1"/>
<feature type="region of interest" description="Disordered" evidence="10">
    <location>
        <begin position="762"/>
        <end position="803"/>
    </location>
</feature>
<dbReference type="Pfam" id="PF23171">
    <property type="entry name" value="bHLH_HIF1A"/>
    <property type="match status" value="1"/>
</dbReference>
<feature type="domain" description="PAS" evidence="11">
    <location>
        <begin position="348"/>
        <end position="403"/>
    </location>
</feature>
<dbReference type="FunFam" id="3.30.450.20:FF:000047">
    <property type="entry name" value="SIM bHLH transcription factor 2"/>
    <property type="match status" value="1"/>
</dbReference>
<dbReference type="InterPro" id="IPR035965">
    <property type="entry name" value="PAS-like_dom_sf"/>
</dbReference>
<dbReference type="Proteomes" id="UP000015104">
    <property type="component" value="Unassembled WGS sequence"/>
</dbReference>
<dbReference type="eggNOG" id="KOG3559">
    <property type="taxonomic scope" value="Eukaryota"/>
</dbReference>
<dbReference type="FunFam" id="4.10.280.10:FF:000007">
    <property type="entry name" value="single-minded homolog 1 isoform X1"/>
    <property type="match status" value="1"/>
</dbReference>
<feature type="region of interest" description="Disordered" evidence="10">
    <location>
        <begin position="527"/>
        <end position="557"/>
    </location>
</feature>
<evidence type="ECO:0000256" key="9">
    <source>
        <dbReference type="ARBA" id="ARBA00023242"/>
    </source>
</evidence>
<dbReference type="GO" id="GO:0045944">
    <property type="term" value="P:positive regulation of transcription by RNA polymerase II"/>
    <property type="evidence" value="ECO:0007669"/>
    <property type="project" value="UniProtKB-ARBA"/>
</dbReference>
<keyword evidence="2" id="KW-0217">Developmental protein</keyword>
<dbReference type="GO" id="GO:0005634">
    <property type="term" value="C:nucleus"/>
    <property type="evidence" value="ECO:0007669"/>
    <property type="project" value="UniProtKB-SubCell"/>
</dbReference>
<evidence type="ECO:0008006" key="15">
    <source>
        <dbReference type="Google" id="ProtNLM"/>
    </source>
</evidence>
<keyword evidence="4" id="KW-0221">Differentiation</keyword>
<evidence type="ECO:0000256" key="4">
    <source>
        <dbReference type="ARBA" id="ARBA00022782"/>
    </source>
</evidence>
<feature type="compositionally biased region" description="Low complexity" evidence="10">
    <location>
        <begin position="640"/>
        <end position="655"/>
    </location>
</feature>
<dbReference type="SMART" id="SM00353">
    <property type="entry name" value="HLH"/>
    <property type="match status" value="1"/>
</dbReference>
<keyword evidence="8" id="KW-0804">Transcription</keyword>
<dbReference type="Gene3D" id="4.10.280.10">
    <property type="entry name" value="Helix-loop-helix DNA-binding domain"/>
    <property type="match status" value="1"/>
</dbReference>
<dbReference type="NCBIfam" id="TIGR00229">
    <property type="entry name" value="sensory_box"/>
    <property type="match status" value="2"/>
</dbReference>
<evidence type="ECO:0000256" key="10">
    <source>
        <dbReference type="SAM" id="MobiDB-lite"/>
    </source>
</evidence>
<feature type="compositionally biased region" description="Low complexity" evidence="10">
    <location>
        <begin position="190"/>
        <end position="210"/>
    </location>
</feature>
<evidence type="ECO:0000256" key="8">
    <source>
        <dbReference type="ARBA" id="ARBA00023163"/>
    </source>
</evidence>
<evidence type="ECO:0000259" key="11">
    <source>
        <dbReference type="PROSITE" id="PS50112"/>
    </source>
</evidence>
<dbReference type="InterPro" id="IPR036638">
    <property type="entry name" value="HLH_DNA-bd_sf"/>
</dbReference>
<keyword evidence="9" id="KW-0539">Nucleus</keyword>
<keyword evidence="3" id="KW-0677">Repeat</keyword>
<dbReference type="GO" id="GO:0000981">
    <property type="term" value="F:DNA-binding transcription factor activity, RNA polymerase II-specific"/>
    <property type="evidence" value="ECO:0007669"/>
    <property type="project" value="TreeGrafter"/>
</dbReference>
<dbReference type="InterPro" id="IPR011598">
    <property type="entry name" value="bHLH_dom"/>
</dbReference>
<dbReference type="SUPFAM" id="SSF55785">
    <property type="entry name" value="PYP-like sensor domain (PAS domain)"/>
    <property type="match status" value="2"/>
</dbReference>
<dbReference type="CDD" id="cd00130">
    <property type="entry name" value="PAS"/>
    <property type="match status" value="2"/>
</dbReference>
<accession>T1K7Y6</accession>
<feature type="compositionally biased region" description="Polar residues" evidence="10">
    <location>
        <begin position="504"/>
        <end position="515"/>
    </location>
</feature>
<sequence length="902" mass="98955">MKEKSKNAARTRREKENAEFLELGKLLPLPSAITGQLDKASIIRLTTSYLKIRNVFPDGLGDGWGTRPSPDGSLKFAIKELGQHLLKTLDAFVFVAASDGKVMYISETASTHLGLSQVELTGNGIYEYIHSDDHDEMAQVLSLTSEETAKLRSLVMSSRHSSQSAASSTSTFPLSSNQSNSPTCLHHLASSSTSTPTISTATSTTPTPSTNLTGSNLDHSSSIPTTVATVTAIPGLTVTPTATTLPTTPSIHLSSSPSDGQPCCYSNSNFEFQRSFFLRMKCILAKRNAGLTSNGYKVIHCSGYLKVRVFNVDGLNETPFQNMGLCAVGHSLSPSGITDIKMYNNMFMFRASLDFRLIFLDQRVKELMGYEVQELIEKTIYQYIHYNDQQSMSFAHKKLIDKGQVTTKYYRFLTKNGGWVWMQSYATIVHNTRSSRPQCIVSINYVLGKVEKSDLVLSIEQIDSNHGSNSNILRETSTSNGSILSSSNSSSSSSASSIPISRPTGGNPSTNSSSYFQLNVKKPCATPSPGTIDGVAHNASPMSNSSSNLNRSTLPSPTNSTTFNGVFGLSSDVSPNVAIQTSLVHNNALLHNNIPPTPLRQITPGLERFRPEMGNRDAFSGPGVTKGSNRVARKRPYAVSNGSGNSNSSETGLNGSLVAKTNSLQTASGLNCDPEESENSYYVSESHGGVSQYSEEETIPWVGSVIRPNYQGFGYDSNFVRSDLMETTEYLSTFEGDEDEDDEEETKYNYKVNHINDNSNNISTQFHDHQTHNNLSNGHNHHNHHNHNFNHHHHHSSLSNHPLGQSAVHPVTIQQVGTTSPVSYDPIEHHYIPTTGIPIDSFNGANVYPMSPKKRVNFVPSEEQLLNEQYQTSPNAFESLVHNHSHNHHQLPLHHGQIHQQW</sequence>
<reference evidence="14" key="1">
    <citation type="submission" date="2011-08" db="EMBL/GenBank/DDBJ databases">
        <authorList>
            <person name="Rombauts S."/>
        </authorList>
    </citation>
    <scope>NUCLEOTIDE SEQUENCE</scope>
    <source>
        <strain evidence="14">London</strain>
    </source>
</reference>
<dbReference type="Pfam" id="PF08447">
    <property type="entry name" value="PAS_3"/>
    <property type="match status" value="1"/>
</dbReference>
<dbReference type="EnsemblMetazoa" id="tetur06g06010.1">
    <property type="protein sequence ID" value="tetur06g06010.1"/>
    <property type="gene ID" value="tetur06g06010"/>
</dbReference>
<evidence type="ECO:0000256" key="7">
    <source>
        <dbReference type="ARBA" id="ARBA00023125"/>
    </source>
</evidence>
<evidence type="ECO:0000256" key="2">
    <source>
        <dbReference type="ARBA" id="ARBA00022473"/>
    </source>
</evidence>
<dbReference type="GO" id="GO:0000977">
    <property type="term" value="F:RNA polymerase II transcription regulatory region sequence-specific DNA binding"/>
    <property type="evidence" value="ECO:0007669"/>
    <property type="project" value="TreeGrafter"/>
</dbReference>
<dbReference type="InterPro" id="IPR013655">
    <property type="entry name" value="PAS_fold_3"/>
</dbReference>
<feature type="compositionally biased region" description="Polar residues" evidence="10">
    <location>
        <begin position="172"/>
        <end position="183"/>
    </location>
</feature>
<keyword evidence="14" id="KW-1185">Reference proteome</keyword>
<dbReference type="Pfam" id="PF00989">
    <property type="entry name" value="PAS"/>
    <property type="match status" value="1"/>
</dbReference>
<dbReference type="InterPro" id="IPR001610">
    <property type="entry name" value="PAC"/>
</dbReference>
<dbReference type="AlphaFoldDB" id="T1K7Y6"/>
<dbReference type="STRING" id="32264.T1K7Y6"/>
<evidence type="ECO:0000256" key="6">
    <source>
        <dbReference type="ARBA" id="ARBA00023015"/>
    </source>
</evidence>
<evidence type="ECO:0000313" key="14">
    <source>
        <dbReference type="Proteomes" id="UP000015104"/>
    </source>
</evidence>
<evidence type="ECO:0000313" key="13">
    <source>
        <dbReference type="EnsemblMetazoa" id="tetur06g06010.1"/>
    </source>
</evidence>
<keyword evidence="6" id="KW-0805">Transcription regulation</keyword>
<dbReference type="PROSITE" id="PS50888">
    <property type="entry name" value="BHLH"/>
    <property type="match status" value="1"/>
</dbReference>
<evidence type="ECO:0000256" key="3">
    <source>
        <dbReference type="ARBA" id="ARBA00022737"/>
    </source>
</evidence>
<dbReference type="InterPro" id="IPR013767">
    <property type="entry name" value="PAS_fold"/>
</dbReference>
<name>T1K7Y6_TETUR</name>
<feature type="compositionally biased region" description="Low complexity" evidence="10">
    <location>
        <begin position="477"/>
        <end position="501"/>
    </location>
</feature>
<keyword evidence="7" id="KW-0238">DNA-binding</keyword>
<protein>
    <recommendedName>
        <fullName evidence="15">Single-minded</fullName>
    </recommendedName>
</protein>
<dbReference type="GO" id="GO:0030154">
    <property type="term" value="P:cell differentiation"/>
    <property type="evidence" value="ECO:0007669"/>
    <property type="project" value="UniProtKB-KW"/>
</dbReference>
<reference evidence="13" key="2">
    <citation type="submission" date="2015-06" db="UniProtKB">
        <authorList>
            <consortium name="EnsemblMetazoa"/>
        </authorList>
    </citation>
    <scope>IDENTIFICATION</scope>
</reference>
<keyword evidence="5" id="KW-0524">Neurogenesis</keyword>
<feature type="compositionally biased region" description="Polar residues" evidence="10">
    <location>
        <begin position="211"/>
        <end position="220"/>
    </location>
</feature>
<dbReference type="PANTHER" id="PTHR23043">
    <property type="entry name" value="HYPOXIA-INDUCIBLE FACTOR 1 ALPHA"/>
    <property type="match status" value="1"/>
</dbReference>
<dbReference type="EMBL" id="CAEY01001815">
    <property type="status" value="NOT_ANNOTATED_CDS"/>
    <property type="molecule type" value="Genomic_DNA"/>
</dbReference>